<accession>A0A8H7ZUS1</accession>
<evidence type="ECO:0000256" key="1">
    <source>
        <dbReference type="SAM" id="MobiDB-lite"/>
    </source>
</evidence>
<keyword evidence="3" id="KW-1185">Reference proteome</keyword>
<dbReference type="EMBL" id="JAEFCI010006418">
    <property type="protein sequence ID" value="KAG5459700.1"/>
    <property type="molecule type" value="Genomic_DNA"/>
</dbReference>
<organism evidence="2 3">
    <name type="scientific">Olpidium bornovanus</name>
    <dbReference type="NCBI Taxonomy" id="278681"/>
    <lineage>
        <taxon>Eukaryota</taxon>
        <taxon>Fungi</taxon>
        <taxon>Fungi incertae sedis</taxon>
        <taxon>Olpidiomycota</taxon>
        <taxon>Olpidiomycotina</taxon>
        <taxon>Olpidiomycetes</taxon>
        <taxon>Olpidiales</taxon>
        <taxon>Olpidiaceae</taxon>
        <taxon>Olpidium</taxon>
    </lineage>
</organism>
<feature type="non-terminal residue" evidence="2">
    <location>
        <position position="1"/>
    </location>
</feature>
<feature type="compositionally biased region" description="Gly residues" evidence="1">
    <location>
        <begin position="274"/>
        <end position="297"/>
    </location>
</feature>
<evidence type="ECO:0000313" key="2">
    <source>
        <dbReference type="EMBL" id="KAG5459700.1"/>
    </source>
</evidence>
<name>A0A8H7ZUS1_9FUNG</name>
<evidence type="ECO:0000313" key="3">
    <source>
        <dbReference type="Proteomes" id="UP000673691"/>
    </source>
</evidence>
<dbReference type="AlphaFoldDB" id="A0A8H7ZUS1"/>
<reference evidence="2 3" key="1">
    <citation type="journal article" name="Sci. Rep.">
        <title>Genome-scale phylogenetic analyses confirm Olpidium as the closest living zoosporic fungus to the non-flagellated, terrestrial fungi.</title>
        <authorList>
            <person name="Chang Y."/>
            <person name="Rochon D."/>
            <person name="Sekimoto S."/>
            <person name="Wang Y."/>
            <person name="Chovatia M."/>
            <person name="Sandor L."/>
            <person name="Salamov A."/>
            <person name="Grigoriev I.V."/>
            <person name="Stajich J.E."/>
            <person name="Spatafora J.W."/>
        </authorList>
    </citation>
    <scope>NUCLEOTIDE SEQUENCE [LARGE SCALE GENOMIC DNA]</scope>
    <source>
        <strain evidence="2">S191</strain>
    </source>
</reference>
<dbReference type="Proteomes" id="UP000673691">
    <property type="component" value="Unassembled WGS sequence"/>
</dbReference>
<feature type="region of interest" description="Disordered" evidence="1">
    <location>
        <begin position="181"/>
        <end position="297"/>
    </location>
</feature>
<comment type="caution">
    <text evidence="2">The sequence shown here is derived from an EMBL/GenBank/DDBJ whole genome shotgun (WGS) entry which is preliminary data.</text>
</comment>
<sequence length="297" mass="31812">PYTDARRRSVASARPRRPQNLFPVKLVCGGRYHSFHQFHIKNDDAHQALGVNDGDETVVAFCAGGIADKRPDLVHVDDRAVVVVAEHVEVPHTDLSEITGVVLVHIDAVVVHATGKTATSRMLAQPREERAKVALQSRKSAEGPRRLLVLALGVGALTDTTVTGRDVPALFPIVVETAPGKGRTSFENSLQRFPKPAEHEGLPRRAYGQRPPGNQDRAAARAAAGGKRARRFSPLLHPPSQTGVHYPPLQRNSARQTPRAFRPARASSSPRTAGSGGQGGGDAETGRDGMGWDGMGS</sequence>
<protein>
    <submittedName>
        <fullName evidence="2">Uncharacterized protein</fullName>
    </submittedName>
</protein>
<gene>
    <name evidence="2" type="ORF">BJ554DRAFT_8347</name>
</gene>
<proteinExistence type="predicted"/>